<dbReference type="Proteomes" id="UP000092460">
    <property type="component" value="Unassembled WGS sequence"/>
</dbReference>
<sequence>IFIQNNRLLGAALHIRLTVIIVNLLHIPENKIALNILQVHIYTERVALKQPQVVYKESTKTESEKSHS</sequence>
<dbReference type="VEuPathDB" id="VectorBase:GPPI017885"/>
<proteinExistence type="predicted"/>
<dbReference type="AlphaFoldDB" id="A0A1B0B3T5"/>
<name>A0A1B0B3T5_9MUSC</name>
<keyword evidence="2" id="KW-1185">Reference proteome</keyword>
<protein>
    <submittedName>
        <fullName evidence="1">Uncharacterized protein</fullName>
    </submittedName>
</protein>
<evidence type="ECO:0000313" key="2">
    <source>
        <dbReference type="Proteomes" id="UP000092460"/>
    </source>
</evidence>
<dbReference type="EnsemblMetazoa" id="GPPI017885-RA">
    <property type="protein sequence ID" value="GPPI017885-PA"/>
    <property type="gene ID" value="GPPI017885"/>
</dbReference>
<reference evidence="2" key="1">
    <citation type="submission" date="2015-01" db="EMBL/GenBank/DDBJ databases">
        <authorList>
            <person name="Aksoy S."/>
            <person name="Warren W."/>
            <person name="Wilson R.K."/>
        </authorList>
    </citation>
    <scope>NUCLEOTIDE SEQUENCE [LARGE SCALE GENOMIC DNA]</scope>
    <source>
        <strain evidence="2">IAEA</strain>
    </source>
</reference>
<dbReference type="EMBL" id="JXJN01007999">
    <property type="status" value="NOT_ANNOTATED_CDS"/>
    <property type="molecule type" value="Genomic_DNA"/>
</dbReference>
<dbReference type="EMBL" id="JXJN01007998">
    <property type="status" value="NOT_ANNOTATED_CDS"/>
    <property type="molecule type" value="Genomic_DNA"/>
</dbReference>
<evidence type="ECO:0000313" key="1">
    <source>
        <dbReference type="EnsemblMetazoa" id="GPPI017885-PA"/>
    </source>
</evidence>
<organism evidence="1 2">
    <name type="scientific">Glossina palpalis gambiensis</name>
    <dbReference type="NCBI Taxonomy" id="67801"/>
    <lineage>
        <taxon>Eukaryota</taxon>
        <taxon>Metazoa</taxon>
        <taxon>Ecdysozoa</taxon>
        <taxon>Arthropoda</taxon>
        <taxon>Hexapoda</taxon>
        <taxon>Insecta</taxon>
        <taxon>Pterygota</taxon>
        <taxon>Neoptera</taxon>
        <taxon>Endopterygota</taxon>
        <taxon>Diptera</taxon>
        <taxon>Brachycera</taxon>
        <taxon>Muscomorpha</taxon>
        <taxon>Hippoboscoidea</taxon>
        <taxon>Glossinidae</taxon>
        <taxon>Glossina</taxon>
    </lineage>
</organism>
<reference evidence="1" key="2">
    <citation type="submission" date="2020-05" db="UniProtKB">
        <authorList>
            <consortium name="EnsemblMetazoa"/>
        </authorList>
    </citation>
    <scope>IDENTIFICATION</scope>
    <source>
        <strain evidence="1">IAEA</strain>
    </source>
</reference>
<accession>A0A1B0B3T5</accession>